<dbReference type="RefSeq" id="WP_202996592.1">
    <property type="nucleotide sequence ID" value="NZ_JAENHO010000012.1"/>
</dbReference>
<dbReference type="EMBL" id="JAENHO010000012">
    <property type="protein sequence ID" value="MBL7259898.1"/>
    <property type="molecule type" value="Genomic_DNA"/>
</dbReference>
<comment type="caution">
    <text evidence="1">The sequence shown here is derived from an EMBL/GenBank/DDBJ whole genome shotgun (WGS) entry which is preliminary data.</text>
</comment>
<keyword evidence="2" id="KW-1185">Reference proteome</keyword>
<sequence>MTTLTEERVSDIRRRVTFAEQDAAARHAGFAEAIHQSFDQLRVGLERAHATCGRVDETDWASYVTGLDRGLDELQLELTHAADVPTAEGRLLVKASKLELAGWRLRFSLPGAGDAEGVRERLSAAESEVDAYAAGSSTPEAVRGHLETLHRH</sequence>
<gene>
    <name evidence="1" type="ORF">JKJ07_36815</name>
</gene>
<name>A0ABS1VZH8_9ACTN</name>
<proteinExistence type="predicted"/>
<dbReference type="Proteomes" id="UP000598996">
    <property type="component" value="Unassembled WGS sequence"/>
</dbReference>
<accession>A0ABS1VZH8</accession>
<reference evidence="1 2" key="1">
    <citation type="submission" date="2021-01" db="EMBL/GenBank/DDBJ databases">
        <title>Actinoplanes sp. nov. LDG1-01 isolated from lichen.</title>
        <authorList>
            <person name="Saeng-In P."/>
            <person name="Phongsopitanun W."/>
            <person name="Kanchanasin P."/>
            <person name="Yuki M."/>
            <person name="Kudo T."/>
            <person name="Ohkuma M."/>
            <person name="Tanasupawat S."/>
        </authorList>
    </citation>
    <scope>NUCLEOTIDE SEQUENCE [LARGE SCALE GENOMIC DNA]</scope>
    <source>
        <strain evidence="1 2">LDG1-01</strain>
    </source>
</reference>
<protein>
    <submittedName>
        <fullName evidence="1">Uncharacterized protein</fullName>
    </submittedName>
</protein>
<evidence type="ECO:0000313" key="1">
    <source>
        <dbReference type="EMBL" id="MBL7259898.1"/>
    </source>
</evidence>
<organism evidence="1 2">
    <name type="scientific">Paractinoplanes lichenicola</name>
    <dbReference type="NCBI Taxonomy" id="2802976"/>
    <lineage>
        <taxon>Bacteria</taxon>
        <taxon>Bacillati</taxon>
        <taxon>Actinomycetota</taxon>
        <taxon>Actinomycetes</taxon>
        <taxon>Micromonosporales</taxon>
        <taxon>Micromonosporaceae</taxon>
        <taxon>Paractinoplanes</taxon>
    </lineage>
</organism>
<evidence type="ECO:0000313" key="2">
    <source>
        <dbReference type="Proteomes" id="UP000598996"/>
    </source>
</evidence>